<dbReference type="RefSeq" id="WP_152963261.1">
    <property type="nucleotide sequence ID" value="NZ_CAWOZU010000020.1"/>
</dbReference>
<dbReference type="InterPro" id="IPR041256">
    <property type="entry name" value="CdiI_4"/>
</dbReference>
<comment type="caution">
    <text evidence="2">The sequence shown here is derived from an EMBL/GenBank/DDBJ whole genome shotgun (WGS) entry which is preliminary data.</text>
</comment>
<reference evidence="2 3" key="1">
    <citation type="journal article" date="2019" name="Nature">
        <title>A new antibiotic selectively kills Gram-negative pathogens.</title>
        <authorList>
            <person name="Imai Y."/>
            <person name="Meyer K.J."/>
            <person name="Iinishi A."/>
            <person name="Favre-Godal Q."/>
            <person name="Green R."/>
            <person name="Manuse S."/>
            <person name="Caboni M."/>
            <person name="Mori M."/>
            <person name="Niles S."/>
            <person name="Ghiglieri M."/>
            <person name="Honrao C."/>
            <person name="Ma X."/>
            <person name="Guo J.J."/>
            <person name="Makriyannis A."/>
            <person name="Linares-Otoya L."/>
            <person name="Boehringer N."/>
            <person name="Wuisan Z.G."/>
            <person name="Kaur H."/>
            <person name="Wu R."/>
            <person name="Mateus A."/>
            <person name="Typas A."/>
            <person name="Savitski M.M."/>
            <person name="Espinoza J.L."/>
            <person name="O'Rourke A."/>
            <person name="Nelson K.E."/>
            <person name="Hiller S."/>
            <person name="Noinaj N."/>
            <person name="Schaeberle T.F."/>
            <person name="D'Onofrio A."/>
            <person name="Lewis K."/>
        </authorList>
    </citation>
    <scope>NUCLEOTIDE SEQUENCE [LARGE SCALE GENOMIC DNA]</scope>
    <source>
        <strain evidence="2 3">HGB 1456</strain>
    </source>
</reference>
<name>A0A7C9GK79_9GAMM</name>
<dbReference type="CDD" id="cd20688">
    <property type="entry name" value="CdiI_Ecoli_Nm-like"/>
    <property type="match status" value="1"/>
</dbReference>
<organism evidence="2 3">
    <name type="scientific">Photorhabdus khanii</name>
    <dbReference type="NCBI Taxonomy" id="1004150"/>
    <lineage>
        <taxon>Bacteria</taxon>
        <taxon>Pseudomonadati</taxon>
        <taxon>Pseudomonadota</taxon>
        <taxon>Gammaproteobacteria</taxon>
        <taxon>Enterobacterales</taxon>
        <taxon>Morganellaceae</taxon>
        <taxon>Photorhabdus</taxon>
    </lineage>
</organism>
<protein>
    <submittedName>
        <fullName evidence="2">Ribonuclease toxin immunity protein CdiI</fullName>
    </submittedName>
</protein>
<feature type="domain" description="CDI immunity protein" evidence="1">
    <location>
        <begin position="18"/>
        <end position="116"/>
    </location>
</feature>
<sequence length="121" mass="14163">MKKELFSQFDMGLGLDLIIVSYFERMYEDGKFLDAIELLSKKWTLSVDGAYCNFPDMDSYDETEHFEGVEFAIGYPPTEEDTVIVTEETCYHYVRLACEKYLYRHPEDKDKINALLAKMPC</sequence>
<proteinExistence type="predicted"/>
<dbReference type="EMBL" id="WHZZ01000005">
    <property type="protein sequence ID" value="MQL49176.1"/>
    <property type="molecule type" value="Genomic_DNA"/>
</dbReference>
<dbReference type="Pfam" id="PF18624">
    <property type="entry name" value="CdiI_4"/>
    <property type="match status" value="1"/>
</dbReference>
<dbReference type="AlphaFoldDB" id="A0A7C9GK79"/>
<accession>A0A7C9GK79</accession>
<evidence type="ECO:0000259" key="1">
    <source>
        <dbReference type="Pfam" id="PF18624"/>
    </source>
</evidence>
<evidence type="ECO:0000313" key="3">
    <source>
        <dbReference type="Proteomes" id="UP000481739"/>
    </source>
</evidence>
<gene>
    <name evidence="2" type="primary">cdiI</name>
    <name evidence="2" type="ORF">GEA64_14920</name>
</gene>
<dbReference type="Proteomes" id="UP000481739">
    <property type="component" value="Unassembled WGS sequence"/>
</dbReference>
<dbReference type="NCBIfam" id="NF033826">
    <property type="entry name" value="immun_CdiI"/>
    <property type="match status" value="1"/>
</dbReference>
<evidence type="ECO:0000313" key="2">
    <source>
        <dbReference type="EMBL" id="MQL49176.1"/>
    </source>
</evidence>